<dbReference type="PANTHER" id="PTHR24421:SF63">
    <property type="entry name" value="SENSOR HISTIDINE KINASE DESK"/>
    <property type="match status" value="1"/>
</dbReference>
<keyword evidence="5" id="KW-1133">Transmembrane helix</keyword>
<feature type="domain" description="Signal transduction histidine kinase subgroup 3 dimerisation and phosphoacceptor" evidence="6">
    <location>
        <begin position="188"/>
        <end position="251"/>
    </location>
</feature>
<evidence type="ECO:0000256" key="4">
    <source>
        <dbReference type="SAM" id="MobiDB-lite"/>
    </source>
</evidence>
<keyword evidence="5" id="KW-0812">Transmembrane</keyword>
<evidence type="ECO:0000256" key="5">
    <source>
        <dbReference type="SAM" id="Phobius"/>
    </source>
</evidence>
<dbReference type="InterPro" id="IPR050482">
    <property type="entry name" value="Sensor_HK_TwoCompSys"/>
</dbReference>
<evidence type="ECO:0000256" key="2">
    <source>
        <dbReference type="ARBA" id="ARBA00022777"/>
    </source>
</evidence>
<keyword evidence="1" id="KW-0808">Transferase</keyword>
<keyword evidence="5" id="KW-0472">Membrane</keyword>
<dbReference type="Proteomes" id="UP000317303">
    <property type="component" value="Unassembled WGS sequence"/>
</dbReference>
<feature type="transmembrane region" description="Helical" evidence="5">
    <location>
        <begin position="139"/>
        <end position="159"/>
    </location>
</feature>
<dbReference type="Pfam" id="PF07730">
    <property type="entry name" value="HisKA_3"/>
    <property type="match status" value="1"/>
</dbReference>
<dbReference type="InterPro" id="IPR011712">
    <property type="entry name" value="Sig_transdc_His_kin_sub3_dim/P"/>
</dbReference>
<dbReference type="GO" id="GO:0046983">
    <property type="term" value="F:protein dimerization activity"/>
    <property type="evidence" value="ECO:0007669"/>
    <property type="project" value="InterPro"/>
</dbReference>
<evidence type="ECO:0000313" key="7">
    <source>
        <dbReference type="EMBL" id="TWH22701.1"/>
    </source>
</evidence>
<evidence type="ECO:0000256" key="1">
    <source>
        <dbReference type="ARBA" id="ARBA00022679"/>
    </source>
</evidence>
<evidence type="ECO:0000313" key="8">
    <source>
        <dbReference type="Proteomes" id="UP000317303"/>
    </source>
</evidence>
<dbReference type="Gene3D" id="1.20.5.1930">
    <property type="match status" value="1"/>
</dbReference>
<keyword evidence="8" id="KW-1185">Reference proteome</keyword>
<gene>
    <name evidence="7" type="ORF">JD82_04591</name>
</gene>
<proteinExistence type="predicted"/>
<evidence type="ECO:0000256" key="3">
    <source>
        <dbReference type="ARBA" id="ARBA00023012"/>
    </source>
</evidence>
<organism evidence="7 8">
    <name type="scientific">Prauserella rugosa</name>
    <dbReference type="NCBI Taxonomy" id="43354"/>
    <lineage>
        <taxon>Bacteria</taxon>
        <taxon>Bacillati</taxon>
        <taxon>Actinomycetota</taxon>
        <taxon>Actinomycetes</taxon>
        <taxon>Pseudonocardiales</taxon>
        <taxon>Pseudonocardiaceae</taxon>
        <taxon>Prauserella</taxon>
    </lineage>
</organism>
<dbReference type="GO" id="GO:0016020">
    <property type="term" value="C:membrane"/>
    <property type="evidence" value="ECO:0007669"/>
    <property type="project" value="InterPro"/>
</dbReference>
<protein>
    <submittedName>
        <fullName evidence="7">Two-component system sensor histidine kinase DesK</fullName>
    </submittedName>
</protein>
<dbReference type="AlphaFoldDB" id="A0A660CN73"/>
<accession>A0A660CN73</accession>
<dbReference type="Gene3D" id="3.30.565.10">
    <property type="entry name" value="Histidine kinase-like ATPase, C-terminal domain"/>
    <property type="match status" value="1"/>
</dbReference>
<feature type="transmembrane region" description="Helical" evidence="5">
    <location>
        <begin position="66"/>
        <end position="84"/>
    </location>
</feature>
<dbReference type="EMBL" id="VLJV01000001">
    <property type="protein sequence ID" value="TWH22701.1"/>
    <property type="molecule type" value="Genomic_DNA"/>
</dbReference>
<feature type="region of interest" description="Disordered" evidence="4">
    <location>
        <begin position="369"/>
        <end position="400"/>
    </location>
</feature>
<feature type="transmembrane region" description="Helical" evidence="5">
    <location>
        <begin position="17"/>
        <end position="35"/>
    </location>
</feature>
<dbReference type="GO" id="GO:0000155">
    <property type="term" value="F:phosphorelay sensor kinase activity"/>
    <property type="evidence" value="ECO:0007669"/>
    <property type="project" value="InterPro"/>
</dbReference>
<reference evidence="7 8" key="1">
    <citation type="submission" date="2019-07" db="EMBL/GenBank/DDBJ databases">
        <title>R&amp;d 2014.</title>
        <authorList>
            <person name="Klenk H.-P."/>
        </authorList>
    </citation>
    <scope>NUCLEOTIDE SEQUENCE [LARGE SCALE GENOMIC DNA]</scope>
    <source>
        <strain evidence="7 8">DSM 43194</strain>
    </source>
</reference>
<dbReference type="PANTHER" id="PTHR24421">
    <property type="entry name" value="NITRATE/NITRITE SENSOR PROTEIN NARX-RELATED"/>
    <property type="match status" value="1"/>
</dbReference>
<sequence length="400" mass="42552">MTSTDDRSDAQTRLRKLNLTVLMPPVVGVGILLMIVDTETWLDRIVCGVGVAVAAYAFVRWAHGDILRVAVPCLALTTGVWLYGAVVSDARTAFFSLLVVGPFVASRMPRHRVAATVLLALGGAAIGALRLLVTTEDVTGTLLAYVAIPGGLLALATLAEFPNQRFYDVVDDLERARYREAELAVAGERMRFASDLHDIQGHTLHVVKLKAALARKLVATDPQRAEAELQEIHDLVGETITRTKELAYAQRRLNLTAELENAKNLFEAAGIGVDVDRGEEPAPAVGELLGQVLRETTTNILRHAQAERVRITLSAAGITIVNDGAQDTRPVLSGLATLTERIADAGGMLTVQQRDGRFVTAAEFPTAPEVAATPEIGTSAAAGSVRTGSPGTGTGEEEPA</sequence>
<dbReference type="RefSeq" id="WP_036875973.1">
    <property type="nucleotide sequence ID" value="NZ_JOIJ01000004.1"/>
</dbReference>
<dbReference type="InterPro" id="IPR036890">
    <property type="entry name" value="HATPase_C_sf"/>
</dbReference>
<keyword evidence="3" id="KW-0902">Two-component regulatory system</keyword>
<evidence type="ECO:0000259" key="6">
    <source>
        <dbReference type="Pfam" id="PF07730"/>
    </source>
</evidence>
<name>A0A660CN73_9PSEU</name>
<feature type="transmembrane region" description="Helical" evidence="5">
    <location>
        <begin position="41"/>
        <end position="59"/>
    </location>
</feature>
<comment type="caution">
    <text evidence="7">The sequence shown here is derived from an EMBL/GenBank/DDBJ whole genome shotgun (WGS) entry which is preliminary data.</text>
</comment>
<keyword evidence="2 7" id="KW-0418">Kinase</keyword>
<feature type="transmembrane region" description="Helical" evidence="5">
    <location>
        <begin position="113"/>
        <end position="133"/>
    </location>
</feature>